<proteinExistence type="inferred from homology"/>
<dbReference type="Pfam" id="PF00069">
    <property type="entry name" value="Pkinase"/>
    <property type="match status" value="1"/>
</dbReference>
<dbReference type="OrthoDB" id="204883at2759"/>
<comment type="caution">
    <text evidence="12">The sequence shown here is derived from an EMBL/GenBank/DDBJ whole genome shotgun (WGS) entry which is preliminary data.</text>
</comment>
<dbReference type="EC" id="2.7.11.23" evidence="2"/>
<organism evidence="12 13">
    <name type="scientific">Asterophora parasitica</name>
    <dbReference type="NCBI Taxonomy" id="117018"/>
    <lineage>
        <taxon>Eukaryota</taxon>
        <taxon>Fungi</taxon>
        <taxon>Dikarya</taxon>
        <taxon>Basidiomycota</taxon>
        <taxon>Agaricomycotina</taxon>
        <taxon>Agaricomycetes</taxon>
        <taxon>Agaricomycetidae</taxon>
        <taxon>Agaricales</taxon>
        <taxon>Tricholomatineae</taxon>
        <taxon>Lyophyllaceae</taxon>
        <taxon>Asterophora</taxon>
    </lineage>
</organism>
<evidence type="ECO:0000256" key="8">
    <source>
        <dbReference type="ARBA" id="ARBA00049280"/>
    </source>
</evidence>
<dbReference type="GO" id="GO:0008353">
    <property type="term" value="F:RNA polymerase II CTD heptapeptide repeat kinase activity"/>
    <property type="evidence" value="ECO:0007669"/>
    <property type="project" value="UniProtKB-EC"/>
</dbReference>
<evidence type="ECO:0000259" key="11">
    <source>
        <dbReference type="PROSITE" id="PS50011"/>
    </source>
</evidence>
<dbReference type="InterPro" id="IPR011009">
    <property type="entry name" value="Kinase-like_dom_sf"/>
</dbReference>
<dbReference type="EMBL" id="JABCKV010000001">
    <property type="protein sequence ID" value="KAG5649031.1"/>
    <property type="molecule type" value="Genomic_DNA"/>
</dbReference>
<evidence type="ECO:0000313" key="12">
    <source>
        <dbReference type="EMBL" id="KAG5649031.1"/>
    </source>
</evidence>
<reference evidence="12" key="2">
    <citation type="submission" date="2021-10" db="EMBL/GenBank/DDBJ databases">
        <title>Phylogenomics reveals ancestral predisposition of the termite-cultivated fungus Termitomyces towards a domesticated lifestyle.</title>
        <authorList>
            <person name="Auxier B."/>
            <person name="Grum-Grzhimaylo A."/>
            <person name="Cardenas M.E."/>
            <person name="Lodge J.D."/>
            <person name="Laessoe T."/>
            <person name="Pedersen O."/>
            <person name="Smith M.E."/>
            <person name="Kuyper T.W."/>
            <person name="Franco-Molano E.A."/>
            <person name="Baroni T.J."/>
            <person name="Aanen D.K."/>
        </authorList>
    </citation>
    <scope>NUCLEOTIDE SEQUENCE</scope>
    <source>
        <strain evidence="12">AP01</strain>
        <tissue evidence="12">Mycelium</tissue>
    </source>
</reference>
<dbReference type="Gene3D" id="1.10.510.10">
    <property type="entry name" value="Transferase(Phosphotransferase) domain 1"/>
    <property type="match status" value="1"/>
</dbReference>
<feature type="region of interest" description="Disordered" evidence="10">
    <location>
        <begin position="569"/>
        <end position="592"/>
    </location>
</feature>
<evidence type="ECO:0000256" key="1">
    <source>
        <dbReference type="ARBA" id="ARBA00006485"/>
    </source>
</evidence>
<keyword evidence="3" id="KW-0723">Serine/threonine-protein kinase</keyword>
<feature type="domain" description="Protein kinase" evidence="11">
    <location>
        <begin position="261"/>
        <end position="545"/>
    </location>
</feature>
<reference evidence="12" key="1">
    <citation type="submission" date="2020-07" db="EMBL/GenBank/DDBJ databases">
        <authorList>
            <person name="Nieuwenhuis M."/>
            <person name="Van De Peppel L.J.J."/>
        </authorList>
    </citation>
    <scope>NUCLEOTIDE SEQUENCE</scope>
    <source>
        <strain evidence="12">AP01</strain>
        <tissue evidence="12">Mycelium</tissue>
    </source>
</reference>
<evidence type="ECO:0000256" key="7">
    <source>
        <dbReference type="ARBA" id="ARBA00022840"/>
    </source>
</evidence>
<feature type="compositionally biased region" description="Pro residues" evidence="10">
    <location>
        <begin position="81"/>
        <end position="95"/>
    </location>
</feature>
<gene>
    <name evidence="12" type="ORF">DXG03_000380</name>
</gene>
<dbReference type="Proteomes" id="UP000775547">
    <property type="component" value="Unassembled WGS sequence"/>
</dbReference>
<feature type="region of interest" description="Disordered" evidence="10">
    <location>
        <begin position="159"/>
        <end position="257"/>
    </location>
</feature>
<name>A0A9P7KED6_9AGAR</name>
<evidence type="ECO:0000256" key="2">
    <source>
        <dbReference type="ARBA" id="ARBA00012409"/>
    </source>
</evidence>
<evidence type="ECO:0000256" key="5">
    <source>
        <dbReference type="ARBA" id="ARBA00022741"/>
    </source>
</evidence>
<dbReference type="SUPFAM" id="SSF56112">
    <property type="entry name" value="Protein kinase-like (PK-like)"/>
    <property type="match status" value="1"/>
</dbReference>
<dbReference type="PROSITE" id="PS00107">
    <property type="entry name" value="PROTEIN_KINASE_ATP"/>
    <property type="match status" value="1"/>
</dbReference>
<keyword evidence="4" id="KW-0808">Transferase</keyword>
<evidence type="ECO:0000256" key="10">
    <source>
        <dbReference type="SAM" id="MobiDB-lite"/>
    </source>
</evidence>
<dbReference type="GO" id="GO:0008024">
    <property type="term" value="C:cyclin/CDK positive transcription elongation factor complex"/>
    <property type="evidence" value="ECO:0007669"/>
    <property type="project" value="TreeGrafter"/>
</dbReference>
<dbReference type="PROSITE" id="PS00108">
    <property type="entry name" value="PROTEIN_KINASE_ST"/>
    <property type="match status" value="1"/>
</dbReference>
<accession>A0A9P7KED6</accession>
<evidence type="ECO:0000256" key="6">
    <source>
        <dbReference type="ARBA" id="ARBA00022777"/>
    </source>
</evidence>
<dbReference type="PROSITE" id="PS50011">
    <property type="entry name" value="PROTEIN_KINASE_DOM"/>
    <property type="match status" value="1"/>
</dbReference>
<dbReference type="FunFam" id="1.10.510.10:FF:000415">
    <property type="entry name" value="CMGC/CDK/CRK7 protein kinase, variant"/>
    <property type="match status" value="1"/>
</dbReference>
<keyword evidence="5 9" id="KW-0547">Nucleotide-binding</keyword>
<feature type="binding site" evidence="9">
    <location>
        <position position="290"/>
    </location>
    <ligand>
        <name>ATP</name>
        <dbReference type="ChEBI" id="CHEBI:30616"/>
    </ligand>
</feature>
<dbReference type="SMART" id="SM00220">
    <property type="entry name" value="S_TKc"/>
    <property type="match status" value="1"/>
</dbReference>
<evidence type="ECO:0000256" key="4">
    <source>
        <dbReference type="ARBA" id="ARBA00022679"/>
    </source>
</evidence>
<protein>
    <recommendedName>
        <fullName evidence="2">[RNA-polymerase]-subunit kinase</fullName>
        <ecNumber evidence="2">2.7.11.23</ecNumber>
    </recommendedName>
</protein>
<feature type="region of interest" description="Disordered" evidence="10">
    <location>
        <begin position="73"/>
        <end position="126"/>
    </location>
</feature>
<comment type="similarity">
    <text evidence="1">Belongs to the protein kinase superfamily. CMGC Ser/Thr protein kinase family. CDC2/CDKX subfamily.</text>
</comment>
<dbReference type="GO" id="GO:0005524">
    <property type="term" value="F:ATP binding"/>
    <property type="evidence" value="ECO:0007669"/>
    <property type="project" value="UniProtKB-UniRule"/>
</dbReference>
<comment type="catalytic activity">
    <reaction evidence="8">
        <text>[DNA-directed RNA polymerase] + ATP = phospho-[DNA-directed RNA polymerase] + ADP + H(+)</text>
        <dbReference type="Rhea" id="RHEA:10216"/>
        <dbReference type="Rhea" id="RHEA-COMP:11321"/>
        <dbReference type="Rhea" id="RHEA-COMP:11322"/>
        <dbReference type="ChEBI" id="CHEBI:15378"/>
        <dbReference type="ChEBI" id="CHEBI:30616"/>
        <dbReference type="ChEBI" id="CHEBI:43176"/>
        <dbReference type="ChEBI" id="CHEBI:68546"/>
        <dbReference type="ChEBI" id="CHEBI:456216"/>
        <dbReference type="EC" id="2.7.11.23"/>
    </reaction>
</comment>
<dbReference type="FunFam" id="3.30.200.20:FF:000270">
    <property type="entry name" value="Serine/threonine-protein kinase bur1"/>
    <property type="match status" value="1"/>
</dbReference>
<evidence type="ECO:0000256" key="9">
    <source>
        <dbReference type="PROSITE-ProRule" id="PRU10141"/>
    </source>
</evidence>
<keyword evidence="7 9" id="KW-0067">ATP-binding</keyword>
<dbReference type="InterPro" id="IPR050108">
    <property type="entry name" value="CDK"/>
</dbReference>
<dbReference type="PANTHER" id="PTHR24056:SF546">
    <property type="entry name" value="CYCLIN-DEPENDENT KINASE 12"/>
    <property type="match status" value="1"/>
</dbReference>
<dbReference type="CDD" id="cd07840">
    <property type="entry name" value="STKc_CDK9_like"/>
    <property type="match status" value="1"/>
</dbReference>
<dbReference type="Gene3D" id="3.30.200.20">
    <property type="entry name" value="Phosphorylase Kinase, domain 1"/>
    <property type="match status" value="1"/>
</dbReference>
<dbReference type="PANTHER" id="PTHR24056">
    <property type="entry name" value="CELL DIVISION PROTEIN KINASE"/>
    <property type="match status" value="1"/>
</dbReference>
<dbReference type="GO" id="GO:0030332">
    <property type="term" value="F:cyclin binding"/>
    <property type="evidence" value="ECO:0007669"/>
    <property type="project" value="TreeGrafter"/>
</dbReference>
<dbReference type="AlphaFoldDB" id="A0A9P7KED6"/>
<dbReference type="InterPro" id="IPR017441">
    <property type="entry name" value="Protein_kinase_ATP_BS"/>
</dbReference>
<feature type="compositionally biased region" description="Pro residues" evidence="10">
    <location>
        <begin position="241"/>
        <end position="253"/>
    </location>
</feature>
<keyword evidence="13" id="KW-1185">Reference proteome</keyword>
<dbReference type="InterPro" id="IPR000719">
    <property type="entry name" value="Prot_kinase_dom"/>
</dbReference>
<dbReference type="GO" id="GO:0032968">
    <property type="term" value="P:positive regulation of transcription elongation by RNA polymerase II"/>
    <property type="evidence" value="ECO:0007669"/>
    <property type="project" value="TreeGrafter"/>
</dbReference>
<evidence type="ECO:0000256" key="3">
    <source>
        <dbReference type="ARBA" id="ARBA00022527"/>
    </source>
</evidence>
<dbReference type="InterPro" id="IPR008271">
    <property type="entry name" value="Ser/Thr_kinase_AS"/>
</dbReference>
<keyword evidence="6" id="KW-0418">Kinase</keyword>
<evidence type="ECO:0000313" key="13">
    <source>
        <dbReference type="Proteomes" id="UP000775547"/>
    </source>
</evidence>
<sequence length="592" mass="66626">MPKNSHRPRKGALKAIHGVVEVYLRPPAQAAREVQVEVLVVERLSIAFLRSPQLHRCPLPFLVGRLNDRPTVRLTSRHDSMPPPSTIPLPHPPLTSLPERDAHLPSYYPTPSPSLPALPESKPDVAPEFSRVTPVKIGGFKPINQTTSSLKMFFPGEEEDDICMGQPGVAESYSRPPTQKPRPVPLQHERKSWPSPPHPGQTVQRDPSTEPHVPIGHITPSEAPPSPRVSSRGKTSVVEPTPEPAPVEVPPTPSHSRGELYNIISQVGEGTFGKVYKAQNVVTKVHVALKRIRMESEKDGFPVTAMREIKLLQSLQHPNVVRLYEMMVADASVYMVFEYMDHDLTGILSQTQFSFTDAHLKSLCHQMLAGLAYLHHKGVIHRDIKGSNILINNRGELKLADFGLARFYYKRRRADYTNRVITLWYRPPELLFGATVYGPEVDMWSAGCIMLELFTKKPVFQGNDEIHQLDTVYKIIGTPTVDRWAGIMDLPWYELVKPKDAVPNRFRELFQKWMSPAALDLAERLLAYNPSQRVTAAQAMEAPYFTQEEPPASLPVGLATLEGEWHELETKRERAKKKRKPESAAAIENHHV</sequence>